<evidence type="ECO:0000259" key="10">
    <source>
        <dbReference type="PROSITE" id="PS51379"/>
    </source>
</evidence>
<dbReference type="InterPro" id="IPR017900">
    <property type="entry name" value="4Fe4S_Fe_S_CS"/>
</dbReference>
<dbReference type="GO" id="GO:0046872">
    <property type="term" value="F:metal ion binding"/>
    <property type="evidence" value="ECO:0007669"/>
    <property type="project" value="UniProtKB-KW"/>
</dbReference>
<dbReference type="PROSITE" id="PS51379">
    <property type="entry name" value="4FE4S_FER_2"/>
    <property type="match status" value="1"/>
</dbReference>
<feature type="signal peptide" evidence="9">
    <location>
        <begin position="1"/>
        <end position="22"/>
    </location>
</feature>
<dbReference type="PANTHER" id="PTHR30224:SF4">
    <property type="entry name" value="ELECTRON TRANSPORT PROTEIN YCCM-RELATED"/>
    <property type="match status" value="1"/>
</dbReference>
<dbReference type="InterPro" id="IPR052378">
    <property type="entry name" value="NosR_regulator"/>
</dbReference>
<feature type="domain" description="4Fe-4S ferredoxin-type" evidence="10">
    <location>
        <begin position="331"/>
        <end position="359"/>
    </location>
</feature>
<comment type="caution">
    <text evidence="11">The sequence shown here is derived from an EMBL/GenBank/DDBJ whole genome shotgun (WGS) entry which is preliminary data.</text>
</comment>
<accession>A0A254TDV4</accession>
<reference evidence="11 12" key="1">
    <citation type="submission" date="2016-02" db="EMBL/GenBank/DDBJ databases">
        <authorList>
            <person name="Wen L."/>
            <person name="He K."/>
            <person name="Yang H."/>
        </authorList>
    </citation>
    <scope>NUCLEOTIDE SEQUENCE [LARGE SCALE GENOMIC DNA]</scope>
    <source>
        <strain evidence="11 12">TSA40</strain>
    </source>
</reference>
<organism evidence="11 12">
    <name type="scientific">Noviherbaspirillum denitrificans</name>
    <dbReference type="NCBI Taxonomy" id="1968433"/>
    <lineage>
        <taxon>Bacteria</taxon>
        <taxon>Pseudomonadati</taxon>
        <taxon>Pseudomonadota</taxon>
        <taxon>Betaproteobacteria</taxon>
        <taxon>Burkholderiales</taxon>
        <taxon>Oxalobacteraceae</taxon>
        <taxon>Noviherbaspirillum</taxon>
    </lineage>
</organism>
<feature type="transmembrane region" description="Helical" evidence="8">
    <location>
        <begin position="223"/>
        <end position="240"/>
    </location>
</feature>
<feature type="region of interest" description="Disordered" evidence="7">
    <location>
        <begin position="32"/>
        <end position="56"/>
    </location>
</feature>
<dbReference type="PROSITE" id="PS00198">
    <property type="entry name" value="4FE4S_FER_1"/>
    <property type="match status" value="1"/>
</dbReference>
<dbReference type="Proteomes" id="UP000197535">
    <property type="component" value="Unassembled WGS sequence"/>
</dbReference>
<feature type="transmembrane region" description="Helical" evidence="8">
    <location>
        <begin position="416"/>
        <end position="443"/>
    </location>
</feature>
<dbReference type="SUPFAM" id="SSF54862">
    <property type="entry name" value="4Fe-4S ferredoxins"/>
    <property type="match status" value="1"/>
</dbReference>
<evidence type="ECO:0000256" key="8">
    <source>
        <dbReference type="SAM" id="Phobius"/>
    </source>
</evidence>
<dbReference type="OrthoDB" id="9806398at2"/>
<evidence type="ECO:0000256" key="9">
    <source>
        <dbReference type="SAM" id="SignalP"/>
    </source>
</evidence>
<feature type="transmembrane region" description="Helical" evidence="8">
    <location>
        <begin position="176"/>
        <end position="202"/>
    </location>
</feature>
<feature type="chain" id="PRO_5012332422" description="4Fe-4S ferredoxin-type domain-containing protein" evidence="9">
    <location>
        <begin position="23"/>
        <end position="584"/>
    </location>
</feature>
<keyword evidence="9" id="KW-0732">Signal</keyword>
<dbReference type="RefSeq" id="WP_088707224.1">
    <property type="nucleotide sequence ID" value="NZ_LSTO01000001.1"/>
</dbReference>
<comment type="subcellular location">
    <subcellularLocation>
        <location evidence="1">Cell membrane</location>
    </subcellularLocation>
</comment>
<protein>
    <recommendedName>
        <fullName evidence="10">4Fe-4S ferredoxin-type domain-containing protein</fullName>
    </recommendedName>
</protein>
<dbReference type="EMBL" id="LSTO01000001">
    <property type="protein sequence ID" value="OWW20337.1"/>
    <property type="molecule type" value="Genomic_DNA"/>
</dbReference>
<dbReference type="PANTHER" id="PTHR30224">
    <property type="entry name" value="ELECTRON TRANSPORT PROTEIN"/>
    <property type="match status" value="1"/>
</dbReference>
<keyword evidence="4" id="KW-0408">Iron</keyword>
<evidence type="ECO:0000256" key="1">
    <source>
        <dbReference type="ARBA" id="ARBA00004236"/>
    </source>
</evidence>
<feature type="transmembrane region" description="Helical" evidence="8">
    <location>
        <begin position="136"/>
        <end position="156"/>
    </location>
</feature>
<keyword evidence="12" id="KW-1185">Reference proteome</keyword>
<feature type="compositionally biased region" description="Low complexity" evidence="7">
    <location>
        <begin position="37"/>
        <end position="47"/>
    </location>
</feature>
<evidence type="ECO:0000256" key="3">
    <source>
        <dbReference type="ARBA" id="ARBA00022723"/>
    </source>
</evidence>
<feature type="transmembrane region" description="Helical" evidence="8">
    <location>
        <begin position="556"/>
        <end position="577"/>
    </location>
</feature>
<keyword evidence="5" id="KW-0411">Iron-sulfur</keyword>
<keyword evidence="8" id="KW-1133">Transmembrane helix</keyword>
<proteinExistence type="predicted"/>
<feature type="transmembrane region" description="Helical" evidence="8">
    <location>
        <begin position="252"/>
        <end position="271"/>
    </location>
</feature>
<evidence type="ECO:0000256" key="6">
    <source>
        <dbReference type="ARBA" id="ARBA00023136"/>
    </source>
</evidence>
<feature type="transmembrane region" description="Helical" evidence="8">
    <location>
        <begin position="455"/>
        <end position="473"/>
    </location>
</feature>
<sequence length="584" mass="64692">MKQIIFAALLLIAQAWNAPAFAHTEHGLAPVEKHAQKAPTQQAAPAQVDDSAPDTLPAEQAPAEEEVYPDEPMEMLHPGLPEEWRYPAGAIMAVIALWALFTRFPGQSSPKSINLATMPFVGPVVRFLNRSPYPLLGIRFVSVAVFLMVVVAGLFGTTYPEHNLATALVWNLWWPLVVVSVLFLGTAWCAICPWNTLANWLVRWRLWRRRDPHPGRNRKVPRYLQNVWPALLMFMGLTWLETGVGVTGWPLATALMALVMLVLSIVFMLLYERKAFCRYMCPVGRTLGFYSRLAPVSVRPLEQSTCDTCKTLECYNGSKDIEPCPTHLVVGRFSQNTNCLSCGSCMLSCPKKNVTWRLRPLGSEAKDQAQARPQWDGAWFMLALLGVTMFHGLTMMEFWRDWVAAVAGLLNESGTPIISFTLAMLGVCGGVVLAYAAAIGLAWLFNKRATPYKTLFVSFAFVTLPLAFVYHLAHNLDHLSRESADLVTLFTNPFGTGLAPLSASAKHDMMMDPILPEVAMYTLQAGLMVLGFWLAVQIVRHRGNGQLADGGGVKGWRLAPLLAFIGAITATNLWLMAQGMVMRF</sequence>
<evidence type="ECO:0000256" key="7">
    <source>
        <dbReference type="SAM" id="MobiDB-lite"/>
    </source>
</evidence>
<gene>
    <name evidence="11" type="ORF">AYR66_13405</name>
</gene>
<evidence type="ECO:0000313" key="11">
    <source>
        <dbReference type="EMBL" id="OWW20337.1"/>
    </source>
</evidence>
<feature type="transmembrane region" description="Helical" evidence="8">
    <location>
        <begin position="84"/>
        <end position="101"/>
    </location>
</feature>
<evidence type="ECO:0000313" key="12">
    <source>
        <dbReference type="Proteomes" id="UP000197535"/>
    </source>
</evidence>
<name>A0A254TDV4_9BURK</name>
<feature type="transmembrane region" description="Helical" evidence="8">
    <location>
        <begin position="518"/>
        <end position="536"/>
    </location>
</feature>
<dbReference type="Pfam" id="PF12801">
    <property type="entry name" value="Fer4_5"/>
    <property type="match status" value="2"/>
</dbReference>
<dbReference type="AlphaFoldDB" id="A0A254TDV4"/>
<evidence type="ECO:0000256" key="2">
    <source>
        <dbReference type="ARBA" id="ARBA00022475"/>
    </source>
</evidence>
<evidence type="ECO:0000256" key="5">
    <source>
        <dbReference type="ARBA" id="ARBA00023014"/>
    </source>
</evidence>
<keyword evidence="2" id="KW-1003">Cell membrane</keyword>
<dbReference type="InterPro" id="IPR017896">
    <property type="entry name" value="4Fe4S_Fe-S-bd"/>
</dbReference>
<keyword evidence="6 8" id="KW-0472">Membrane</keyword>
<keyword evidence="3" id="KW-0479">Metal-binding</keyword>
<dbReference type="GO" id="GO:0005886">
    <property type="term" value="C:plasma membrane"/>
    <property type="evidence" value="ECO:0007669"/>
    <property type="project" value="UniProtKB-SubCell"/>
</dbReference>
<evidence type="ECO:0000256" key="4">
    <source>
        <dbReference type="ARBA" id="ARBA00023004"/>
    </source>
</evidence>
<keyword evidence="8" id="KW-0812">Transmembrane</keyword>
<feature type="transmembrane region" description="Helical" evidence="8">
    <location>
        <begin position="378"/>
        <end position="396"/>
    </location>
</feature>
<dbReference type="GO" id="GO:0051536">
    <property type="term" value="F:iron-sulfur cluster binding"/>
    <property type="evidence" value="ECO:0007669"/>
    <property type="project" value="UniProtKB-KW"/>
</dbReference>